<evidence type="ECO:0000259" key="5">
    <source>
        <dbReference type="Pfam" id="PF00135"/>
    </source>
</evidence>
<comment type="similarity">
    <text evidence="1">Belongs to the type-B carboxylesterase/lipase family.</text>
</comment>
<dbReference type="STRING" id="307972.A0A2G8LFS5"/>
<feature type="signal peptide" evidence="4">
    <location>
        <begin position="1"/>
        <end position="23"/>
    </location>
</feature>
<gene>
    <name evidence="6" type="ORF">BSL78_03983</name>
</gene>
<dbReference type="InterPro" id="IPR002018">
    <property type="entry name" value="CarbesteraseB"/>
</dbReference>
<feature type="chain" id="PRO_5013802395" evidence="4">
    <location>
        <begin position="24"/>
        <end position="182"/>
    </location>
</feature>
<evidence type="ECO:0000256" key="1">
    <source>
        <dbReference type="ARBA" id="ARBA00005964"/>
    </source>
</evidence>
<evidence type="ECO:0000256" key="3">
    <source>
        <dbReference type="ARBA" id="ARBA00022801"/>
    </source>
</evidence>
<dbReference type="PANTHER" id="PTHR43918">
    <property type="entry name" value="ACETYLCHOLINESTERASE"/>
    <property type="match status" value="1"/>
</dbReference>
<keyword evidence="3" id="KW-0378">Hydrolase</keyword>
<name>A0A2G8LFS5_STIJA</name>
<dbReference type="GO" id="GO:0005886">
    <property type="term" value="C:plasma membrane"/>
    <property type="evidence" value="ECO:0007669"/>
    <property type="project" value="TreeGrafter"/>
</dbReference>
<dbReference type="InterPro" id="IPR050654">
    <property type="entry name" value="AChE-related_enzymes"/>
</dbReference>
<evidence type="ECO:0000256" key="4">
    <source>
        <dbReference type="SAM" id="SignalP"/>
    </source>
</evidence>
<dbReference type="GO" id="GO:0019695">
    <property type="term" value="P:choline metabolic process"/>
    <property type="evidence" value="ECO:0007669"/>
    <property type="project" value="TreeGrafter"/>
</dbReference>
<evidence type="ECO:0000313" key="6">
    <source>
        <dbReference type="EMBL" id="PIK59101.1"/>
    </source>
</evidence>
<dbReference type="GO" id="GO:0005615">
    <property type="term" value="C:extracellular space"/>
    <property type="evidence" value="ECO:0007669"/>
    <property type="project" value="TreeGrafter"/>
</dbReference>
<evidence type="ECO:0000313" key="7">
    <source>
        <dbReference type="Proteomes" id="UP000230750"/>
    </source>
</evidence>
<dbReference type="Proteomes" id="UP000230750">
    <property type="component" value="Unassembled WGS sequence"/>
</dbReference>
<dbReference type="PROSITE" id="PS00941">
    <property type="entry name" value="CARBOXYLESTERASE_B_2"/>
    <property type="match status" value="1"/>
</dbReference>
<organism evidence="6 7">
    <name type="scientific">Stichopus japonicus</name>
    <name type="common">Sea cucumber</name>
    <dbReference type="NCBI Taxonomy" id="307972"/>
    <lineage>
        <taxon>Eukaryota</taxon>
        <taxon>Metazoa</taxon>
        <taxon>Echinodermata</taxon>
        <taxon>Eleutherozoa</taxon>
        <taxon>Echinozoa</taxon>
        <taxon>Holothuroidea</taxon>
        <taxon>Aspidochirotacea</taxon>
        <taxon>Aspidochirotida</taxon>
        <taxon>Stichopodidae</taxon>
        <taxon>Apostichopus</taxon>
    </lineage>
</organism>
<keyword evidence="2" id="KW-0719">Serine esterase</keyword>
<dbReference type="OrthoDB" id="3200163at2759"/>
<dbReference type="InterPro" id="IPR029058">
    <property type="entry name" value="AB_hydrolase_fold"/>
</dbReference>
<reference evidence="6 7" key="1">
    <citation type="journal article" date="2017" name="PLoS Biol.">
        <title>The sea cucumber genome provides insights into morphological evolution and visceral regeneration.</title>
        <authorList>
            <person name="Zhang X."/>
            <person name="Sun L."/>
            <person name="Yuan J."/>
            <person name="Sun Y."/>
            <person name="Gao Y."/>
            <person name="Zhang L."/>
            <person name="Li S."/>
            <person name="Dai H."/>
            <person name="Hamel J.F."/>
            <person name="Liu C."/>
            <person name="Yu Y."/>
            <person name="Liu S."/>
            <person name="Lin W."/>
            <person name="Guo K."/>
            <person name="Jin S."/>
            <person name="Xu P."/>
            <person name="Storey K.B."/>
            <person name="Huan P."/>
            <person name="Zhang T."/>
            <person name="Zhou Y."/>
            <person name="Zhang J."/>
            <person name="Lin C."/>
            <person name="Li X."/>
            <person name="Xing L."/>
            <person name="Huo D."/>
            <person name="Sun M."/>
            <person name="Wang L."/>
            <person name="Mercier A."/>
            <person name="Li F."/>
            <person name="Yang H."/>
            <person name="Xiang J."/>
        </authorList>
    </citation>
    <scope>NUCLEOTIDE SEQUENCE [LARGE SCALE GENOMIC DNA]</scope>
    <source>
        <strain evidence="6">Shaxun</strain>
        <tissue evidence="6">Muscle</tissue>
    </source>
</reference>
<protein>
    <submittedName>
        <fullName evidence="6">Putative crystal protein-like</fullName>
    </submittedName>
</protein>
<proteinExistence type="inferred from homology"/>
<dbReference type="GO" id="GO:0006581">
    <property type="term" value="P:acetylcholine catabolic process"/>
    <property type="evidence" value="ECO:0007669"/>
    <property type="project" value="TreeGrafter"/>
</dbReference>
<accession>A0A2G8LFS5</accession>
<feature type="domain" description="Carboxylesterase type B" evidence="5">
    <location>
        <begin position="28"/>
        <end position="169"/>
    </location>
</feature>
<dbReference type="GO" id="GO:0003990">
    <property type="term" value="F:acetylcholinesterase activity"/>
    <property type="evidence" value="ECO:0007669"/>
    <property type="project" value="TreeGrafter"/>
</dbReference>
<keyword evidence="7" id="KW-1185">Reference proteome</keyword>
<dbReference type="InterPro" id="IPR019819">
    <property type="entry name" value="Carboxylesterase_B_CS"/>
</dbReference>
<comment type="caution">
    <text evidence="6">The sequence shown here is derived from an EMBL/GenBank/DDBJ whole genome shotgun (WGS) entry which is preliminary data.</text>
</comment>
<keyword evidence="4" id="KW-0732">Signal</keyword>
<dbReference type="PANTHER" id="PTHR43918:SF4">
    <property type="entry name" value="CARBOXYLIC ESTER HYDROLASE"/>
    <property type="match status" value="1"/>
</dbReference>
<dbReference type="EMBL" id="MRZV01000093">
    <property type="protein sequence ID" value="PIK59101.1"/>
    <property type="molecule type" value="Genomic_DNA"/>
</dbReference>
<evidence type="ECO:0000256" key="2">
    <source>
        <dbReference type="ARBA" id="ARBA00022487"/>
    </source>
</evidence>
<dbReference type="SUPFAM" id="SSF53474">
    <property type="entry name" value="alpha/beta-Hydrolases"/>
    <property type="match status" value="1"/>
</dbReference>
<dbReference type="AlphaFoldDB" id="A0A2G8LFS5"/>
<sequence>MAATTHLVLWMLFVVTVIPLTNGLPVDLIVDTTQGKLQGFELDESYAFWGIPFAQPPVGNLRLRDPQPPVSWEDVRNATEHSDGCMQRCHEPPPACPVNWSEDCLYLDVWIPKTGRNDYPVLVFMHGGAFRDGSGGALLYDSRFLSKESDAIIITINYRMEAFGFVFLGNVFDPATQRKRTL</sequence>
<dbReference type="Gene3D" id="3.40.50.1820">
    <property type="entry name" value="alpha/beta hydrolase"/>
    <property type="match status" value="1"/>
</dbReference>
<dbReference type="Pfam" id="PF00135">
    <property type="entry name" value="COesterase"/>
    <property type="match status" value="1"/>
</dbReference>